<feature type="transmembrane region" description="Helical" evidence="1">
    <location>
        <begin position="46"/>
        <end position="69"/>
    </location>
</feature>
<keyword evidence="1" id="KW-0472">Membrane</keyword>
<evidence type="ECO:0000313" key="2">
    <source>
        <dbReference type="EMBL" id="KMO87085.1"/>
    </source>
</evidence>
<dbReference type="InParanoid" id="A0A0J6WU84"/>
<sequence>MTMTLINHENYDRLDQVITFFLKRFPTDKLPVQINPVLRTLKKVCILIPITSMPLITTFHYAWFPIILVRPMVVCNMIKRQESLIFITTKIYQKIANVGISFMK</sequence>
<accession>A0A0J6WU84</accession>
<gene>
    <name evidence="2" type="ORF">AB840_04805</name>
</gene>
<keyword evidence="1" id="KW-0812">Transmembrane</keyword>
<name>A0A0J6WU84_9FIRM</name>
<keyword evidence="1" id="KW-1133">Transmembrane helix</keyword>
<dbReference type="EMBL" id="LEKT01000010">
    <property type="protein sequence ID" value="KMO87085.1"/>
    <property type="molecule type" value="Genomic_DNA"/>
</dbReference>
<dbReference type="AlphaFoldDB" id="A0A0J6WU84"/>
<protein>
    <submittedName>
        <fullName evidence="2">Uncharacterized protein</fullName>
    </submittedName>
</protein>
<organism evidence="2 3">
    <name type="scientific">Megasphaera cerevisiae DSM 20462</name>
    <dbReference type="NCBI Taxonomy" id="1122219"/>
    <lineage>
        <taxon>Bacteria</taxon>
        <taxon>Bacillati</taxon>
        <taxon>Bacillota</taxon>
        <taxon>Negativicutes</taxon>
        <taxon>Veillonellales</taxon>
        <taxon>Veillonellaceae</taxon>
        <taxon>Megasphaera</taxon>
    </lineage>
</organism>
<comment type="caution">
    <text evidence="2">The sequence shown here is derived from an EMBL/GenBank/DDBJ whole genome shotgun (WGS) entry which is preliminary data.</text>
</comment>
<dbReference type="PATRIC" id="fig|1122219.3.peg.3477"/>
<keyword evidence="3" id="KW-1185">Reference proteome</keyword>
<dbReference type="Proteomes" id="UP000036503">
    <property type="component" value="Unassembled WGS sequence"/>
</dbReference>
<evidence type="ECO:0000256" key="1">
    <source>
        <dbReference type="SAM" id="Phobius"/>
    </source>
</evidence>
<evidence type="ECO:0000313" key="3">
    <source>
        <dbReference type="Proteomes" id="UP000036503"/>
    </source>
</evidence>
<proteinExistence type="predicted"/>
<reference evidence="2 3" key="1">
    <citation type="submission" date="2015-06" db="EMBL/GenBank/DDBJ databases">
        <title>Draft genome sequence of beer spoilage bacterium Megasphaera cerevisiae type strain 20462.</title>
        <authorList>
            <person name="Kutumbaka K."/>
            <person name="Pasmowitz J."/>
            <person name="Mategko J."/>
            <person name="Reyes D."/>
            <person name="Friedrich A."/>
            <person name="Han S."/>
            <person name="Martens-Habbena W."/>
            <person name="Neal-McKinney J."/>
            <person name="Janagama H.K."/>
            <person name="Nadala C."/>
            <person name="Samadpour M."/>
        </authorList>
    </citation>
    <scope>NUCLEOTIDE SEQUENCE [LARGE SCALE GENOMIC DNA]</scope>
    <source>
        <strain evidence="2 3">DSM 20462</strain>
    </source>
</reference>